<accession>A0AAW0JFB3</accession>
<name>A0AAW0JFB3_QUESU</name>
<dbReference type="PANTHER" id="PTHR13018">
    <property type="entry name" value="PROBABLE MEMBRANE PROTEIN DUF221-RELATED"/>
    <property type="match status" value="1"/>
</dbReference>
<dbReference type="Proteomes" id="UP000237347">
    <property type="component" value="Unassembled WGS sequence"/>
</dbReference>
<gene>
    <name evidence="2" type="primary">GFS10_3</name>
    <name evidence="2" type="ORF">CFP56_033082</name>
</gene>
<dbReference type="AlphaFoldDB" id="A0AAW0JFB3"/>
<dbReference type="EMBL" id="PKMF04000573">
    <property type="protein sequence ID" value="KAK7825525.1"/>
    <property type="molecule type" value="Genomic_DNA"/>
</dbReference>
<dbReference type="InterPro" id="IPR045122">
    <property type="entry name" value="Csc1-like"/>
</dbReference>
<keyword evidence="3" id="KW-1185">Reference proteome</keyword>
<proteinExistence type="predicted"/>
<dbReference type="GO" id="GO:0005227">
    <property type="term" value="F:calcium-activated cation channel activity"/>
    <property type="evidence" value="ECO:0007669"/>
    <property type="project" value="InterPro"/>
</dbReference>
<protein>
    <submittedName>
        <fullName evidence="2">Csc1-like protein</fullName>
    </submittedName>
</protein>
<reference evidence="2 3" key="1">
    <citation type="journal article" date="2018" name="Sci. Data">
        <title>The draft genome sequence of cork oak.</title>
        <authorList>
            <person name="Ramos A.M."/>
            <person name="Usie A."/>
            <person name="Barbosa P."/>
            <person name="Barros P.M."/>
            <person name="Capote T."/>
            <person name="Chaves I."/>
            <person name="Simoes F."/>
            <person name="Abreu I."/>
            <person name="Carrasquinho I."/>
            <person name="Faro C."/>
            <person name="Guimaraes J.B."/>
            <person name="Mendonca D."/>
            <person name="Nobrega F."/>
            <person name="Rodrigues L."/>
            <person name="Saibo N.J.M."/>
            <person name="Varela M.C."/>
            <person name="Egas C."/>
            <person name="Matos J."/>
            <person name="Miguel C.M."/>
            <person name="Oliveira M.M."/>
            <person name="Ricardo C.P."/>
            <person name="Goncalves S."/>
        </authorList>
    </citation>
    <scope>NUCLEOTIDE SEQUENCE [LARGE SCALE GENOMIC DNA]</scope>
    <source>
        <strain evidence="3">cv. HL8</strain>
    </source>
</reference>
<feature type="domain" description="CSC1/OSCA1-like N-terminal transmembrane" evidence="1">
    <location>
        <begin position="9"/>
        <end position="102"/>
    </location>
</feature>
<evidence type="ECO:0000313" key="2">
    <source>
        <dbReference type="EMBL" id="KAK7825525.1"/>
    </source>
</evidence>
<evidence type="ECO:0000259" key="1">
    <source>
        <dbReference type="Pfam" id="PF13967"/>
    </source>
</evidence>
<comment type="caution">
    <text evidence="2">The sequence shown here is derived from an EMBL/GenBank/DDBJ whole genome shotgun (WGS) entry which is preliminary data.</text>
</comment>
<dbReference type="InterPro" id="IPR032880">
    <property type="entry name" value="CSC1/OSCA1-like_N"/>
</dbReference>
<sequence>MDPMGLRRHLPLHQASQRPPPTALFTKLLAVWHTTCREIARHCGSDAAQFLPIEGGSFVVLSSIARLSIFLNLPINLYAGTASLNNYQFFKTTINHIAKGSPCSGSISSSSSSSLSFWFISLGSGFVGIVKPRSRKNVCFFAAIGCGLHSCSTSSRNMTHDLVVHPTCDINTTIDHLTRSSNVTTLWEIGNSLRMAK</sequence>
<dbReference type="PANTHER" id="PTHR13018:SF114">
    <property type="entry name" value="EXPRESSED PROTEIN"/>
    <property type="match status" value="1"/>
</dbReference>
<dbReference type="Pfam" id="PF13967">
    <property type="entry name" value="RSN1_TM"/>
    <property type="match status" value="1"/>
</dbReference>
<organism evidence="2 3">
    <name type="scientific">Quercus suber</name>
    <name type="common">Cork oak</name>
    <dbReference type="NCBI Taxonomy" id="58331"/>
    <lineage>
        <taxon>Eukaryota</taxon>
        <taxon>Viridiplantae</taxon>
        <taxon>Streptophyta</taxon>
        <taxon>Embryophyta</taxon>
        <taxon>Tracheophyta</taxon>
        <taxon>Spermatophyta</taxon>
        <taxon>Magnoliopsida</taxon>
        <taxon>eudicotyledons</taxon>
        <taxon>Gunneridae</taxon>
        <taxon>Pentapetalae</taxon>
        <taxon>rosids</taxon>
        <taxon>fabids</taxon>
        <taxon>Fagales</taxon>
        <taxon>Fagaceae</taxon>
        <taxon>Quercus</taxon>
    </lineage>
</organism>
<evidence type="ECO:0000313" key="3">
    <source>
        <dbReference type="Proteomes" id="UP000237347"/>
    </source>
</evidence>
<dbReference type="GO" id="GO:0005886">
    <property type="term" value="C:plasma membrane"/>
    <property type="evidence" value="ECO:0007669"/>
    <property type="project" value="TreeGrafter"/>
</dbReference>